<accession>R9PH81</accession>
<dbReference type="Proteomes" id="UP000014461">
    <property type="component" value="Unassembled WGS sequence"/>
</dbReference>
<dbReference type="RefSeq" id="WP_016400460.1">
    <property type="nucleotide sequence ID" value="NZ_BARX01000003.1"/>
</dbReference>
<dbReference type="Pfam" id="PF07642">
    <property type="entry name" value="BBP2"/>
    <property type="match status" value="1"/>
</dbReference>
<dbReference type="AlphaFoldDB" id="R9PH81"/>
<evidence type="ECO:0000313" key="2">
    <source>
        <dbReference type="Proteomes" id="UP000014461"/>
    </source>
</evidence>
<comment type="caution">
    <text evidence="1">The sequence shown here is derived from an EMBL/GenBank/DDBJ whole genome shotgun (WGS) entry which is preliminary data.</text>
</comment>
<evidence type="ECO:0000313" key="1">
    <source>
        <dbReference type="EMBL" id="GAD00692.1"/>
    </source>
</evidence>
<dbReference type="SUPFAM" id="SSF56935">
    <property type="entry name" value="Porins"/>
    <property type="match status" value="1"/>
</dbReference>
<organism evidence="1 2">
    <name type="scientific">Agarivorans albus MKT 106</name>
    <dbReference type="NCBI Taxonomy" id="1331007"/>
    <lineage>
        <taxon>Bacteria</taxon>
        <taxon>Pseudomonadati</taxon>
        <taxon>Pseudomonadota</taxon>
        <taxon>Gammaproteobacteria</taxon>
        <taxon>Alteromonadales</taxon>
        <taxon>Alteromonadaceae</taxon>
        <taxon>Agarivorans</taxon>
    </lineage>
</organism>
<protein>
    <submittedName>
        <fullName evidence="1">Uncharacterized protein</fullName>
    </submittedName>
</protein>
<dbReference type="OrthoDB" id="7531957at2"/>
<dbReference type="InterPro" id="IPR011486">
    <property type="entry name" value="BBP2"/>
</dbReference>
<keyword evidence="2" id="KW-1185">Reference proteome</keyword>
<gene>
    <name evidence="1" type="ORF">AALB_0772</name>
</gene>
<reference evidence="1" key="1">
    <citation type="journal article" date="2013" name="Genome Announc.">
        <title>Draft Genome Sequence of Agarivorans albus Strain MKT 106T, an Agarolytic Marine Bacterium.</title>
        <authorList>
            <person name="Yasuike M."/>
            <person name="Nakamura Y."/>
            <person name="Kai W."/>
            <person name="Fujiwara A."/>
            <person name="Fukui Y."/>
            <person name="Satomi M."/>
            <person name="Sano M."/>
        </authorList>
    </citation>
    <scope>NUCLEOTIDE SEQUENCE [LARGE SCALE GENOMIC DNA]</scope>
</reference>
<dbReference type="STRING" id="1331007.AALB_0772"/>
<proteinExistence type="predicted"/>
<sequence length="294" mass="34038">MYPSISLENTATAWATPYTLNASTLNTWVGEEIRTTGIEAKLERLGKFSNSQHNLSLSGTLFVANDPAGALLAWHGWTSSSRQTLWGETRPFPEPLQPALADQTRRSNPFKEIDHRPGFHTNLDWSIRRHGLFRVGYYDNLAKPYLIDGGDYAWRTRFAHLGGKWRINKQWQLLWQYMNGSTLMQSLDRQDAVKMDFANGFAMLTHNFKKKHRVSLRVEAFENIDRDNTPLDDNNERGKGLTFAYQYRLNKNWFIGGEYQWLNSQRPQRALHGLEADTNEQLFQLAARYFFSAI</sequence>
<dbReference type="EMBL" id="BARX01000003">
    <property type="protein sequence ID" value="GAD00692.1"/>
    <property type="molecule type" value="Genomic_DNA"/>
</dbReference>
<name>R9PH81_AGAAL</name>